<gene>
    <name evidence="1" type="ORF">BSAE_0265</name>
</gene>
<dbReference type="AlphaFoldDB" id="A0A087D084"/>
<evidence type="ECO:0000313" key="1">
    <source>
        <dbReference type="EMBL" id="KFI88934.1"/>
    </source>
</evidence>
<accession>A0A087D084</accession>
<evidence type="ECO:0000313" key="2">
    <source>
        <dbReference type="Proteomes" id="UP000029040"/>
    </source>
</evidence>
<reference evidence="1 2" key="1">
    <citation type="submission" date="2014-03" db="EMBL/GenBank/DDBJ databases">
        <title>Genomics of Bifidobacteria.</title>
        <authorList>
            <person name="Ventura M."/>
            <person name="Milani C."/>
            <person name="Lugli G.A."/>
        </authorList>
    </citation>
    <scope>NUCLEOTIDE SEQUENCE [LARGE SCALE GENOMIC DNA]</scope>
    <source>
        <strain evidence="1 2">LMG 14934</strain>
    </source>
</reference>
<dbReference type="EMBL" id="JGZM01000002">
    <property type="protein sequence ID" value="KFI88934.1"/>
    <property type="molecule type" value="Genomic_DNA"/>
</dbReference>
<comment type="caution">
    <text evidence="1">The sequence shown here is derived from an EMBL/GenBank/DDBJ whole genome shotgun (WGS) entry which is preliminary data.</text>
</comment>
<sequence>MTDTTWTLCDELEALRDQIEQSSPLIARCTIDAQAVVPERGQVHAWLTPPDIDWNMWDEWTTEYTCVLVAGTTATQDEAARLMLQAITDMQHAGVNLIDARSASWKRADSSQLLAAYLLTIHTDNTTRKDDDNG</sequence>
<organism evidence="1 2">
    <name type="scientific">Bifidobacterium pullorum subsp. saeculare DSM 6531 = LMG 14934</name>
    <dbReference type="NCBI Taxonomy" id="1437611"/>
    <lineage>
        <taxon>Bacteria</taxon>
        <taxon>Bacillati</taxon>
        <taxon>Actinomycetota</taxon>
        <taxon>Actinomycetes</taxon>
        <taxon>Bifidobacteriales</taxon>
        <taxon>Bifidobacteriaceae</taxon>
        <taxon>Bifidobacterium</taxon>
    </lineage>
</organism>
<proteinExistence type="predicted"/>
<dbReference type="RefSeq" id="WP_033508500.1">
    <property type="nucleotide sequence ID" value="NZ_JDTM01000002.1"/>
</dbReference>
<protein>
    <submittedName>
        <fullName evidence="1">Uncharacterized protein</fullName>
    </submittedName>
</protein>
<dbReference type="Proteomes" id="UP000029040">
    <property type="component" value="Unassembled WGS sequence"/>
</dbReference>
<name>A0A087D084_9BIFI</name>